<evidence type="ECO:0000256" key="1">
    <source>
        <dbReference type="ARBA" id="ARBA00022512"/>
    </source>
</evidence>
<keyword evidence="4" id="KW-0572">Peptidoglycan-anchor</keyword>
<evidence type="ECO:0000256" key="4">
    <source>
        <dbReference type="ARBA" id="ARBA00023088"/>
    </source>
</evidence>
<keyword evidence="10" id="KW-1185">Reference proteome</keyword>
<dbReference type="Proteomes" id="UP000006001">
    <property type="component" value="Unassembled WGS sequence"/>
</dbReference>
<protein>
    <submittedName>
        <fullName evidence="9">LPXTG-motif cell wall anchor domain protein</fullName>
    </submittedName>
</protein>
<dbReference type="Pfam" id="PF00746">
    <property type="entry name" value="Gram_pos_anchor"/>
    <property type="match status" value="1"/>
</dbReference>
<keyword evidence="3 7" id="KW-0732">Signal</keyword>
<dbReference type="InterPro" id="IPR019931">
    <property type="entry name" value="LPXTG_anchor"/>
</dbReference>
<evidence type="ECO:0000313" key="10">
    <source>
        <dbReference type="Proteomes" id="UP000006001"/>
    </source>
</evidence>
<dbReference type="AlphaFoldDB" id="D0WHX8"/>
<dbReference type="NCBIfam" id="TIGR01167">
    <property type="entry name" value="LPXTG_anchor"/>
    <property type="match status" value="1"/>
</dbReference>
<dbReference type="GeneID" id="85008404"/>
<proteinExistence type="predicted"/>
<feature type="compositionally biased region" description="Basic and acidic residues" evidence="5">
    <location>
        <begin position="460"/>
        <end position="495"/>
    </location>
</feature>
<evidence type="ECO:0000313" key="9">
    <source>
        <dbReference type="EMBL" id="EEZ60925.1"/>
    </source>
</evidence>
<feature type="transmembrane region" description="Helical" evidence="6">
    <location>
        <begin position="510"/>
        <end position="528"/>
    </location>
</feature>
<evidence type="ECO:0000256" key="7">
    <source>
        <dbReference type="SAM" id="SignalP"/>
    </source>
</evidence>
<name>D0WHX8_SLAES</name>
<dbReference type="EMBL" id="ACUX02000014">
    <property type="protein sequence ID" value="EEZ60925.1"/>
    <property type="molecule type" value="Genomic_DNA"/>
</dbReference>
<feature type="region of interest" description="Disordered" evidence="5">
    <location>
        <begin position="451"/>
        <end position="508"/>
    </location>
</feature>
<reference evidence="9" key="1">
    <citation type="submission" date="2009-10" db="EMBL/GenBank/DDBJ databases">
        <authorList>
            <person name="Weinstock G."/>
            <person name="Sodergren E."/>
            <person name="Clifton S."/>
            <person name="Fulton L."/>
            <person name="Fulton B."/>
            <person name="Courtney L."/>
            <person name="Fronick C."/>
            <person name="Harrison M."/>
            <person name="Strong C."/>
            <person name="Farmer C."/>
            <person name="Delahaunty K."/>
            <person name="Markovic C."/>
            <person name="Hall O."/>
            <person name="Minx P."/>
            <person name="Tomlinson C."/>
            <person name="Mitreva M."/>
            <person name="Nelson J."/>
            <person name="Hou S."/>
            <person name="Wollam A."/>
            <person name="Pepin K.H."/>
            <person name="Johnson M."/>
            <person name="Bhonagiri V."/>
            <person name="Nash W.E."/>
            <person name="Warren W."/>
            <person name="Chinwalla A."/>
            <person name="Mardis E.R."/>
            <person name="Wilson R.K."/>
        </authorList>
    </citation>
    <scope>NUCLEOTIDE SEQUENCE [LARGE SCALE GENOMIC DNA]</scope>
    <source>
        <strain evidence="9">ATCC 700122</strain>
    </source>
</reference>
<evidence type="ECO:0000259" key="8">
    <source>
        <dbReference type="PROSITE" id="PS50847"/>
    </source>
</evidence>
<feature type="region of interest" description="Disordered" evidence="5">
    <location>
        <begin position="401"/>
        <end position="420"/>
    </location>
</feature>
<comment type="caution">
    <text evidence="9">The sequence shown here is derived from an EMBL/GenBank/DDBJ whole genome shotgun (WGS) entry which is preliminary data.</text>
</comment>
<accession>D0WHX8</accession>
<sequence>MSASNVVKNTAAAAVLAVAISMAFAAMAYADEPAGKAIESDAVTGVTSSDIAWGDAAASSAEAEDTRMILRAPGSGVDYSGYKLTVGLFDDGGNQVGGNYEVAYNGGPTTVEGLDPSKVYTARVLALVDADGNDALADFDNAVEESEKLVTGAEQEVWTKADALKPGMKGIALMFEHEGKTYMLGVDASNNVIAREATFENGVPTNVGDKFKWDTEPALYDSVALSISGEDNYLVMNYNGPAMHPANQFYNYEFAAVNGALRGNGNYRIFIKLGSGGTVGYDYASGTPFATWQSSKVAPTTKTVTFNITSTPLAKYTVKWLNDDGTELEVDAGLKRGETPSYDGAEPTKAADAQYTYTFAGWDAPIAPVTGDATYKATFNRTLRTYTVTWANEDGTVIETDAGVPYGTTPSFDSPEPTKAEDDTYTYAFAGWDTAVAPVTGDVTYKATFKATAKPAKPGKPGDQKDPQNKPSKAKTDKESKKAMDKESKSSDSKKTGRATMPKTGDATDIALPMGAALAAGAAGYVALRRKNRNDA</sequence>
<evidence type="ECO:0000256" key="2">
    <source>
        <dbReference type="ARBA" id="ARBA00022525"/>
    </source>
</evidence>
<feature type="chain" id="PRO_5003017814" evidence="7">
    <location>
        <begin position="31"/>
        <end position="536"/>
    </location>
</feature>
<feature type="signal peptide" evidence="7">
    <location>
        <begin position="1"/>
        <end position="30"/>
    </location>
</feature>
<dbReference type="RefSeq" id="WP_006362709.1">
    <property type="nucleotide sequence ID" value="NZ_GG700631.1"/>
</dbReference>
<organism evidence="9 10">
    <name type="scientific">Slackia exigua (strain ATCC 700122 / DSM 15923 / CIP 105133 / JCM 11022 / KCTC 5966 / S-7)</name>
    <dbReference type="NCBI Taxonomy" id="649764"/>
    <lineage>
        <taxon>Bacteria</taxon>
        <taxon>Bacillati</taxon>
        <taxon>Actinomycetota</taxon>
        <taxon>Coriobacteriia</taxon>
        <taxon>Eggerthellales</taxon>
        <taxon>Eggerthellaceae</taxon>
        <taxon>Slackia</taxon>
    </lineage>
</organism>
<dbReference type="OrthoDB" id="9806464at2"/>
<feature type="domain" description="Gram-positive cocci surface proteins LPxTG" evidence="8">
    <location>
        <begin position="501"/>
        <end position="536"/>
    </location>
</feature>
<dbReference type="PROSITE" id="PS50847">
    <property type="entry name" value="GRAM_POS_ANCHORING"/>
    <property type="match status" value="1"/>
</dbReference>
<gene>
    <name evidence="9" type="ORF">HMPREF0762_01450</name>
</gene>
<dbReference type="HOGENOM" id="CLU_507958_0_0_11"/>
<keyword evidence="6" id="KW-0812">Transmembrane</keyword>
<keyword evidence="1" id="KW-0134">Cell wall</keyword>
<evidence type="ECO:0000256" key="5">
    <source>
        <dbReference type="SAM" id="MobiDB-lite"/>
    </source>
</evidence>
<keyword evidence="6" id="KW-1133">Transmembrane helix</keyword>
<keyword evidence="2" id="KW-0964">Secreted</keyword>
<evidence type="ECO:0000256" key="3">
    <source>
        <dbReference type="ARBA" id="ARBA00022729"/>
    </source>
</evidence>
<keyword evidence="6" id="KW-0472">Membrane</keyword>
<evidence type="ECO:0000256" key="6">
    <source>
        <dbReference type="SAM" id="Phobius"/>
    </source>
</evidence>
<dbReference type="STRING" id="649764.HMPREF0762_01450"/>
<dbReference type="eggNOG" id="COG5492">
    <property type="taxonomic scope" value="Bacteria"/>
</dbReference>